<keyword evidence="8 12" id="KW-0342">GTP-binding</keyword>
<dbReference type="CDD" id="cd21117">
    <property type="entry name" value="Twitch_MoaA"/>
    <property type="match status" value="1"/>
</dbReference>
<keyword evidence="2 12" id="KW-0004">4Fe-4S</keyword>
<feature type="binding site" evidence="12">
    <location>
        <position position="114"/>
    </location>
    <ligand>
        <name>S-adenosyl-L-methionine</name>
        <dbReference type="ChEBI" id="CHEBI:59789"/>
    </ligand>
</feature>
<keyword evidence="5 12" id="KW-0547">Nucleotide-binding</keyword>
<dbReference type="UniPathway" id="UPA00344"/>
<comment type="catalytic activity">
    <reaction evidence="11 12">
        <text>GTP + AH2 + S-adenosyl-L-methionine = (8S)-3',8-cyclo-7,8-dihydroguanosine 5'-triphosphate + 5'-deoxyadenosine + L-methionine + A + H(+)</text>
        <dbReference type="Rhea" id="RHEA:49576"/>
        <dbReference type="ChEBI" id="CHEBI:13193"/>
        <dbReference type="ChEBI" id="CHEBI:15378"/>
        <dbReference type="ChEBI" id="CHEBI:17319"/>
        <dbReference type="ChEBI" id="CHEBI:17499"/>
        <dbReference type="ChEBI" id="CHEBI:37565"/>
        <dbReference type="ChEBI" id="CHEBI:57844"/>
        <dbReference type="ChEBI" id="CHEBI:59789"/>
        <dbReference type="ChEBI" id="CHEBI:131766"/>
        <dbReference type="EC" id="4.1.99.22"/>
    </reaction>
</comment>
<feature type="binding site" evidence="12">
    <location>
        <position position="67"/>
    </location>
    <ligand>
        <name>[4Fe-4S] cluster</name>
        <dbReference type="ChEBI" id="CHEBI:49883"/>
        <label>1</label>
        <note>4Fe-4S-S-AdoMet</note>
    </ligand>
</feature>
<keyword evidence="6 12" id="KW-0408">Iron</keyword>
<dbReference type="InterPro" id="IPR006638">
    <property type="entry name" value="Elp3/MiaA/NifB-like_rSAM"/>
</dbReference>
<dbReference type="GO" id="GO:0005525">
    <property type="term" value="F:GTP binding"/>
    <property type="evidence" value="ECO:0007669"/>
    <property type="project" value="UniProtKB-UniRule"/>
</dbReference>
<keyword evidence="7 12" id="KW-0411">Iron-sulfur</keyword>
<sequence length="391" mass="43145">MGTPAPAMTIMSAMSERIIPVLDWRQRVRPATIPSISTVPTGELRDLLGRPLRDLRISVTDRCNFRCSYCMPKEVFGKDYPYLPHSALLRFEEITRLARLFLAHGVRKIRLTGGEPLLRKGLEELIAQLAALRTADGRAPELTLTTNGALLARKAEILKDAGLDRLTVSLDALDDAVFRRMNDVDFPVAEVLAGIAAAQQAGFTRIKVNMVVKRGTNDQQILPMARHFRGSGVTLRFIEYMDVGNSNGWRMDEVLPSAEVLARLRTELPLVPLPPSAPGETAERWGYADAQGRHDPTLGEIGLISSVTRAFCRDCNRARLSTEGQLFLCLFAHEGWDLRSLLRSGADDVTIAAAIAAIWQGRSERYSELRSTLPAAPAQGARRVEMSYIGG</sequence>
<comment type="cofactor">
    <cofactor evidence="12">
        <name>[4Fe-4S] cluster</name>
        <dbReference type="ChEBI" id="CHEBI:49883"/>
    </cofactor>
    <text evidence="12">Binds 2 [4Fe-4S] clusters. Binds 1 [4Fe-4S] cluster coordinated with 3 cysteines and an exchangeable S-adenosyl-L-methionine and 1 [4Fe-4S] cluster coordinated with 3 cysteines and the GTP-derived substrate.</text>
</comment>
<comment type="subunit">
    <text evidence="12">Monomer and homodimer.</text>
</comment>
<feature type="binding site" evidence="12">
    <location>
        <position position="315"/>
    </location>
    <ligand>
        <name>[4Fe-4S] cluster</name>
        <dbReference type="ChEBI" id="CHEBI:49883"/>
        <label>2</label>
        <note>4Fe-4S-substrate</note>
    </ligand>
</feature>
<feature type="binding site" evidence="12">
    <location>
        <position position="145"/>
    </location>
    <ligand>
        <name>GTP</name>
        <dbReference type="ChEBI" id="CHEBI:37565"/>
    </ligand>
</feature>
<accession>A0A369ATL7</accession>
<dbReference type="InterPro" id="IPR013785">
    <property type="entry name" value="Aldolase_TIM"/>
</dbReference>
<dbReference type="SFLD" id="SFLDS00029">
    <property type="entry name" value="Radical_SAM"/>
    <property type="match status" value="1"/>
</dbReference>
<dbReference type="Pfam" id="PF06463">
    <property type="entry name" value="Mob_synth_C"/>
    <property type="match status" value="1"/>
</dbReference>
<dbReference type="CDD" id="cd01335">
    <property type="entry name" value="Radical_SAM"/>
    <property type="match status" value="1"/>
</dbReference>
<feature type="binding site" evidence="12">
    <location>
        <position position="110"/>
    </location>
    <ligand>
        <name>GTP</name>
        <dbReference type="ChEBI" id="CHEBI:37565"/>
    </ligand>
</feature>
<dbReference type="SUPFAM" id="SSF102114">
    <property type="entry name" value="Radical SAM enzymes"/>
    <property type="match status" value="1"/>
</dbReference>
<evidence type="ECO:0000256" key="8">
    <source>
        <dbReference type="ARBA" id="ARBA00023134"/>
    </source>
</evidence>
<comment type="similarity">
    <text evidence="12">Belongs to the radical SAM superfamily. MoaA family.</text>
</comment>
<reference evidence="14 15" key="1">
    <citation type="submission" date="2018-07" db="EMBL/GenBank/DDBJ databases">
        <title>Genomic Encyclopedia of Type Strains, Phase IV (KMG-IV): sequencing the most valuable type-strain genomes for metagenomic binning, comparative biology and taxonomic classification.</title>
        <authorList>
            <person name="Goeker M."/>
        </authorList>
    </citation>
    <scope>NUCLEOTIDE SEQUENCE [LARGE SCALE GENOMIC DNA]</scope>
    <source>
        <strain evidence="14 15">DSM 100911</strain>
    </source>
</reference>
<dbReference type="HAMAP" id="MF_01225_B">
    <property type="entry name" value="MoaA_B"/>
    <property type="match status" value="1"/>
</dbReference>
<evidence type="ECO:0000256" key="7">
    <source>
        <dbReference type="ARBA" id="ARBA00023014"/>
    </source>
</evidence>
<feature type="binding site" evidence="12">
    <location>
        <position position="329"/>
    </location>
    <ligand>
        <name>[4Fe-4S] cluster</name>
        <dbReference type="ChEBI" id="CHEBI:49883"/>
        <label>2</label>
        <note>4Fe-4S-substrate</note>
    </ligand>
</feature>
<comment type="pathway">
    <text evidence="12">Cofactor biosynthesis; molybdopterin biosynthesis.</text>
</comment>
<evidence type="ECO:0000256" key="12">
    <source>
        <dbReference type="HAMAP-Rule" id="MF_01225"/>
    </source>
</evidence>
<dbReference type="Gene3D" id="3.20.20.70">
    <property type="entry name" value="Aldolase class I"/>
    <property type="match status" value="1"/>
</dbReference>
<evidence type="ECO:0000256" key="5">
    <source>
        <dbReference type="ARBA" id="ARBA00022741"/>
    </source>
</evidence>
<evidence type="ECO:0000256" key="10">
    <source>
        <dbReference type="ARBA" id="ARBA00023239"/>
    </source>
</evidence>
<feature type="binding site" evidence="12">
    <location>
        <position position="69"/>
    </location>
    <ligand>
        <name>S-adenosyl-L-methionine</name>
        <dbReference type="ChEBI" id="CHEBI:59789"/>
    </ligand>
</feature>
<keyword evidence="10 12" id="KW-0456">Lyase</keyword>
<feature type="binding site" evidence="12">
    <location>
        <position position="63"/>
    </location>
    <ligand>
        <name>[4Fe-4S] cluster</name>
        <dbReference type="ChEBI" id="CHEBI:49883"/>
        <label>1</label>
        <note>4Fe-4S-S-AdoMet</note>
    </ligand>
</feature>
<evidence type="ECO:0000256" key="3">
    <source>
        <dbReference type="ARBA" id="ARBA00022691"/>
    </source>
</evidence>
<dbReference type="InterPro" id="IPR010505">
    <property type="entry name" value="MoaA_twitch"/>
</dbReference>
<dbReference type="GO" id="GO:0061799">
    <property type="term" value="F:cyclic pyranopterin monophosphate synthase activity"/>
    <property type="evidence" value="ECO:0007669"/>
    <property type="project" value="TreeGrafter"/>
</dbReference>
<dbReference type="Pfam" id="PF04055">
    <property type="entry name" value="Radical_SAM"/>
    <property type="match status" value="1"/>
</dbReference>
<feature type="domain" description="Radical SAM core" evidence="13">
    <location>
        <begin position="47"/>
        <end position="271"/>
    </location>
</feature>
<evidence type="ECO:0000256" key="9">
    <source>
        <dbReference type="ARBA" id="ARBA00023150"/>
    </source>
</evidence>
<dbReference type="GO" id="GO:0006777">
    <property type="term" value="P:Mo-molybdopterin cofactor biosynthetic process"/>
    <property type="evidence" value="ECO:0007669"/>
    <property type="project" value="UniProtKB-UniRule"/>
</dbReference>
<evidence type="ECO:0000256" key="11">
    <source>
        <dbReference type="ARBA" id="ARBA00048697"/>
    </source>
</evidence>
<dbReference type="InterPro" id="IPR000385">
    <property type="entry name" value="MoaA_NifB_PqqE_Fe-S-bd_CS"/>
</dbReference>
<dbReference type="InterPro" id="IPR040064">
    <property type="entry name" value="MoaA-like"/>
</dbReference>
<dbReference type="AlphaFoldDB" id="A0A369ATL7"/>
<proteinExistence type="inferred from homology"/>
<keyword evidence="4 12" id="KW-0479">Metal-binding</keyword>
<evidence type="ECO:0000256" key="4">
    <source>
        <dbReference type="ARBA" id="ARBA00022723"/>
    </source>
</evidence>
<evidence type="ECO:0000256" key="6">
    <source>
        <dbReference type="ARBA" id="ARBA00023004"/>
    </source>
</evidence>
<dbReference type="PANTHER" id="PTHR22960">
    <property type="entry name" value="MOLYBDOPTERIN COFACTOR SYNTHESIS PROTEIN A"/>
    <property type="match status" value="1"/>
</dbReference>
<organism evidence="14 15">
    <name type="scientific">Extensimonas vulgaris</name>
    <dbReference type="NCBI Taxonomy" id="1031594"/>
    <lineage>
        <taxon>Bacteria</taxon>
        <taxon>Pseudomonadati</taxon>
        <taxon>Pseudomonadota</taxon>
        <taxon>Betaproteobacteria</taxon>
        <taxon>Burkholderiales</taxon>
        <taxon>Comamonadaceae</taxon>
        <taxon>Extensimonas</taxon>
    </lineage>
</organism>
<dbReference type="GO" id="GO:1904047">
    <property type="term" value="F:S-adenosyl-L-methionine binding"/>
    <property type="evidence" value="ECO:0007669"/>
    <property type="project" value="UniProtKB-UniRule"/>
</dbReference>
<dbReference type="Proteomes" id="UP000252174">
    <property type="component" value="Unassembled WGS sequence"/>
</dbReference>
<dbReference type="GO" id="GO:0046872">
    <property type="term" value="F:metal ion binding"/>
    <property type="evidence" value="ECO:0007669"/>
    <property type="project" value="UniProtKB-KW"/>
</dbReference>
<feature type="binding site" evidence="12">
    <location>
        <position position="241"/>
    </location>
    <ligand>
        <name>S-adenosyl-L-methionine</name>
        <dbReference type="ChEBI" id="CHEBI:59789"/>
    </ligand>
</feature>
<protein>
    <recommendedName>
        <fullName evidence="1 12">GTP 3',8-cyclase</fullName>
        <ecNumber evidence="1 12">4.1.99.22</ecNumber>
    </recommendedName>
    <alternativeName>
        <fullName evidence="12">Molybdenum cofactor biosynthesis protein A</fullName>
    </alternativeName>
</protein>
<feature type="binding site" evidence="12">
    <location>
        <position position="70"/>
    </location>
    <ligand>
        <name>[4Fe-4S] cluster</name>
        <dbReference type="ChEBI" id="CHEBI:49883"/>
        <label>1</label>
        <note>4Fe-4S-S-AdoMet</note>
    </ligand>
</feature>
<keyword evidence="15" id="KW-1185">Reference proteome</keyword>
<feature type="binding site" evidence="12">
    <location>
        <position position="169"/>
    </location>
    <ligand>
        <name>S-adenosyl-L-methionine</name>
        <dbReference type="ChEBI" id="CHEBI:59789"/>
    </ligand>
</feature>
<dbReference type="InterPro" id="IPR050105">
    <property type="entry name" value="MoCo_biosynth_MoaA/MoaC"/>
</dbReference>
<dbReference type="GO" id="GO:0051539">
    <property type="term" value="F:4 iron, 4 sulfur cluster binding"/>
    <property type="evidence" value="ECO:0007669"/>
    <property type="project" value="UniProtKB-UniRule"/>
</dbReference>
<dbReference type="SMART" id="SM00729">
    <property type="entry name" value="Elp3"/>
    <property type="match status" value="1"/>
</dbReference>
<name>A0A369ATL7_9BURK</name>
<feature type="binding site" evidence="12">
    <location>
        <position position="312"/>
    </location>
    <ligand>
        <name>[4Fe-4S] cluster</name>
        <dbReference type="ChEBI" id="CHEBI:49883"/>
        <label>2</label>
        <note>4Fe-4S-substrate</note>
    </ligand>
</feature>
<feature type="binding site" evidence="12">
    <location>
        <position position="56"/>
    </location>
    <ligand>
        <name>GTP</name>
        <dbReference type="ChEBI" id="CHEBI:37565"/>
    </ligand>
</feature>
<comment type="function">
    <text evidence="12">Catalyzes the cyclization of GTP to (8S)-3',8-cyclo-7,8-dihydroguanosine 5'-triphosphate.</text>
</comment>
<gene>
    <name evidence="12" type="primary">moaA</name>
    <name evidence="14" type="ORF">DFR45_101216</name>
</gene>
<evidence type="ECO:0000259" key="13">
    <source>
        <dbReference type="PROSITE" id="PS51918"/>
    </source>
</evidence>
<evidence type="ECO:0000313" key="15">
    <source>
        <dbReference type="Proteomes" id="UP000252174"/>
    </source>
</evidence>
<dbReference type="InterPro" id="IPR013483">
    <property type="entry name" value="MoaA"/>
</dbReference>
<dbReference type="SFLD" id="SFLDG01067">
    <property type="entry name" value="SPASM/twitch_domain_containing"/>
    <property type="match status" value="1"/>
</dbReference>
<keyword evidence="9 12" id="KW-0501">Molybdenum cofactor biosynthesis</keyword>
<dbReference type="EMBL" id="QPJU01000001">
    <property type="protein sequence ID" value="RCX11688.1"/>
    <property type="molecule type" value="Genomic_DNA"/>
</dbReference>
<dbReference type="EC" id="4.1.99.22" evidence="1 12"/>
<feature type="binding site" evidence="12">
    <location>
        <position position="207"/>
    </location>
    <ligand>
        <name>GTP</name>
        <dbReference type="ChEBI" id="CHEBI:37565"/>
    </ligand>
</feature>
<evidence type="ECO:0000256" key="1">
    <source>
        <dbReference type="ARBA" id="ARBA00012167"/>
    </source>
</evidence>
<dbReference type="SFLD" id="SFLDG01383">
    <property type="entry name" value="cyclic_pyranopterin_phosphate"/>
    <property type="match status" value="1"/>
</dbReference>
<dbReference type="SFLD" id="SFLDG01386">
    <property type="entry name" value="main_SPASM_domain-containing"/>
    <property type="match status" value="1"/>
</dbReference>
<evidence type="ECO:0000313" key="14">
    <source>
        <dbReference type="EMBL" id="RCX11688.1"/>
    </source>
</evidence>
<comment type="caution">
    <text evidence="14">The sequence shown here is derived from an EMBL/GenBank/DDBJ whole genome shotgun (WGS) entry which is preliminary data.</text>
</comment>
<dbReference type="PANTHER" id="PTHR22960:SF0">
    <property type="entry name" value="MOLYBDENUM COFACTOR BIOSYNTHESIS PROTEIN 1"/>
    <property type="match status" value="1"/>
</dbReference>
<dbReference type="InterPro" id="IPR007197">
    <property type="entry name" value="rSAM"/>
</dbReference>
<keyword evidence="3 12" id="KW-0949">S-adenosyl-L-methionine</keyword>
<dbReference type="NCBIfam" id="TIGR02666">
    <property type="entry name" value="moaA"/>
    <property type="match status" value="1"/>
</dbReference>
<evidence type="ECO:0000256" key="2">
    <source>
        <dbReference type="ARBA" id="ARBA00022485"/>
    </source>
</evidence>
<dbReference type="GO" id="GO:0061798">
    <property type="term" value="F:GTP 3',8'-cyclase activity"/>
    <property type="evidence" value="ECO:0007669"/>
    <property type="project" value="UniProtKB-UniRule"/>
</dbReference>
<dbReference type="PROSITE" id="PS51918">
    <property type="entry name" value="RADICAL_SAM"/>
    <property type="match status" value="1"/>
</dbReference>
<dbReference type="InterPro" id="IPR058240">
    <property type="entry name" value="rSAM_sf"/>
</dbReference>
<dbReference type="PROSITE" id="PS01305">
    <property type="entry name" value="MOAA_NIFB_PQQE"/>
    <property type="match status" value="1"/>
</dbReference>
<feature type="binding site" evidence="12">
    <location>
        <begin position="317"/>
        <end position="319"/>
    </location>
    <ligand>
        <name>GTP</name>
        <dbReference type="ChEBI" id="CHEBI:37565"/>
    </ligand>
</feature>